<dbReference type="GO" id="GO:0005634">
    <property type="term" value="C:nucleus"/>
    <property type="evidence" value="ECO:0007669"/>
    <property type="project" value="TreeGrafter"/>
</dbReference>
<dbReference type="InterPro" id="IPR008917">
    <property type="entry name" value="TF_DNA-bd_sf"/>
</dbReference>
<dbReference type="GO" id="GO:0000978">
    <property type="term" value="F:RNA polymerase II cis-regulatory region sequence-specific DNA binding"/>
    <property type="evidence" value="ECO:0007669"/>
    <property type="project" value="TreeGrafter"/>
</dbReference>
<dbReference type="AlphaFoldDB" id="C1BTY7"/>
<dbReference type="SUPFAM" id="SSF57959">
    <property type="entry name" value="Leucine zipper domain"/>
    <property type="match status" value="1"/>
</dbReference>
<evidence type="ECO:0000313" key="5">
    <source>
        <dbReference type="EMBL" id="ACO12490.1"/>
    </source>
</evidence>
<keyword evidence="3" id="KW-0804">Transcription</keyword>
<dbReference type="SMART" id="SM00338">
    <property type="entry name" value="BRLZ"/>
    <property type="match status" value="1"/>
</dbReference>
<protein>
    <submittedName>
        <fullName evidence="5">Transcription factor Maf</fullName>
    </submittedName>
</protein>
<feature type="domain" description="BZIP" evidence="4">
    <location>
        <begin position="97"/>
        <end position="161"/>
    </location>
</feature>
<dbReference type="InterPro" id="IPR046347">
    <property type="entry name" value="bZIP_sf"/>
</dbReference>
<dbReference type="Pfam" id="PF03131">
    <property type="entry name" value="bZIP_Maf"/>
    <property type="match status" value="1"/>
</dbReference>
<name>C1BTY7_LEPSM</name>
<reference evidence="5" key="1">
    <citation type="submission" date="2009-06" db="EMBL/GenBank/DDBJ databases">
        <title>Lepeophtheirus salmonis ESTs and full-length cDNAs.</title>
        <authorList>
            <person name="Yasuike M."/>
            <person name="von Schalburg K."/>
            <person name="Cooper G."/>
            <person name="Leong J."/>
            <person name="Jones S.R.M."/>
            <person name="Koop B.F."/>
        </authorList>
    </citation>
    <scope>NUCLEOTIDE SEQUENCE</scope>
    <source>
        <strain evidence="5">Pacific form</strain>
        <tissue evidence="5">Whole</tissue>
    </source>
</reference>
<evidence type="ECO:0000256" key="2">
    <source>
        <dbReference type="ARBA" id="ARBA00023125"/>
    </source>
</evidence>
<dbReference type="PANTHER" id="PTHR10129:SF50">
    <property type="entry name" value="BZIP DOMAIN-CONTAINING PROTEIN"/>
    <property type="match status" value="1"/>
</dbReference>
<evidence type="ECO:0000256" key="3">
    <source>
        <dbReference type="ARBA" id="ARBA00023163"/>
    </source>
</evidence>
<dbReference type="Gene3D" id="1.20.5.170">
    <property type="match status" value="1"/>
</dbReference>
<keyword evidence="2" id="KW-0238">DNA-binding</keyword>
<sequence>MMNNYFSLIDKYHFPPIAPHPPFRSSNNGYNDISNSSETSSLCSSKDFISSGTNGLLGEGSRTPRPIPEIGITDEQLITIKTKQLNRLLKGVSKERQREIKYERRTLKNRGYADSSRKKRLLEKEFLEKKLQDIDAEIGEKKSQIGQFKQDICNYEIKCDALLRTLDPLPGGHEFKENIRKLALEKVPNSNDKMREIVMHLGISTKFSRPG</sequence>
<gene>
    <name evidence="5" type="primary">MAF</name>
</gene>
<dbReference type="SUPFAM" id="SSF47454">
    <property type="entry name" value="A DNA-binding domain in eukaryotic transcription factors"/>
    <property type="match status" value="1"/>
</dbReference>
<accession>C1BTY7</accession>
<dbReference type="InterPro" id="IPR024874">
    <property type="entry name" value="Transcription_factor_Maf_fam"/>
</dbReference>
<evidence type="ECO:0000256" key="1">
    <source>
        <dbReference type="ARBA" id="ARBA00023015"/>
    </source>
</evidence>
<proteinExistence type="evidence at transcript level"/>
<dbReference type="EMBL" id="BT078066">
    <property type="protein sequence ID" value="ACO12490.1"/>
    <property type="molecule type" value="mRNA"/>
</dbReference>
<dbReference type="InterPro" id="IPR004826">
    <property type="entry name" value="bZIP_Maf"/>
</dbReference>
<dbReference type="CDD" id="cd14697">
    <property type="entry name" value="bZIP_Maf"/>
    <property type="match status" value="1"/>
</dbReference>
<evidence type="ECO:0000259" key="4">
    <source>
        <dbReference type="SMART" id="SM00338"/>
    </source>
</evidence>
<dbReference type="InterPro" id="IPR004827">
    <property type="entry name" value="bZIP"/>
</dbReference>
<organism evidence="5">
    <name type="scientific">Lepeophtheirus salmonis</name>
    <name type="common">Salmon louse</name>
    <name type="synonym">Caligus salmonis</name>
    <dbReference type="NCBI Taxonomy" id="72036"/>
    <lineage>
        <taxon>Eukaryota</taxon>
        <taxon>Metazoa</taxon>
        <taxon>Ecdysozoa</taxon>
        <taxon>Arthropoda</taxon>
        <taxon>Crustacea</taxon>
        <taxon>Multicrustacea</taxon>
        <taxon>Hexanauplia</taxon>
        <taxon>Copepoda</taxon>
        <taxon>Siphonostomatoida</taxon>
        <taxon>Caligidae</taxon>
        <taxon>Lepeophtheirus</taxon>
    </lineage>
</organism>
<dbReference type="GO" id="GO:0000981">
    <property type="term" value="F:DNA-binding transcription factor activity, RNA polymerase II-specific"/>
    <property type="evidence" value="ECO:0007669"/>
    <property type="project" value="TreeGrafter"/>
</dbReference>
<dbReference type="PANTHER" id="PTHR10129">
    <property type="entry name" value="TRANSCRIPTION FACTOR MAF"/>
    <property type="match status" value="1"/>
</dbReference>
<keyword evidence="1" id="KW-0805">Transcription regulation</keyword>